<feature type="compositionally biased region" description="Polar residues" evidence="1">
    <location>
        <begin position="14"/>
        <end position="26"/>
    </location>
</feature>
<evidence type="ECO:0000256" key="1">
    <source>
        <dbReference type="SAM" id="MobiDB-lite"/>
    </source>
</evidence>
<gene>
    <name evidence="2" type="ORF">ARMSODRAFT_1087290</name>
</gene>
<dbReference type="Proteomes" id="UP000218334">
    <property type="component" value="Unassembled WGS sequence"/>
</dbReference>
<reference evidence="3" key="1">
    <citation type="journal article" date="2017" name="Nat. Ecol. Evol.">
        <title>Genome expansion and lineage-specific genetic innovations in the forest pathogenic fungi Armillaria.</title>
        <authorList>
            <person name="Sipos G."/>
            <person name="Prasanna A.N."/>
            <person name="Walter M.C."/>
            <person name="O'Connor E."/>
            <person name="Balint B."/>
            <person name="Krizsan K."/>
            <person name="Kiss B."/>
            <person name="Hess J."/>
            <person name="Varga T."/>
            <person name="Slot J."/>
            <person name="Riley R."/>
            <person name="Boka B."/>
            <person name="Rigling D."/>
            <person name="Barry K."/>
            <person name="Lee J."/>
            <person name="Mihaltcheva S."/>
            <person name="LaButti K."/>
            <person name="Lipzen A."/>
            <person name="Waldron R."/>
            <person name="Moloney N.M."/>
            <person name="Sperisen C."/>
            <person name="Kredics L."/>
            <person name="Vagvoelgyi C."/>
            <person name="Patrignani A."/>
            <person name="Fitzpatrick D."/>
            <person name="Nagy I."/>
            <person name="Doyle S."/>
            <person name="Anderson J.B."/>
            <person name="Grigoriev I.V."/>
            <person name="Gueldener U."/>
            <person name="Muensterkoetter M."/>
            <person name="Nagy L.G."/>
        </authorList>
    </citation>
    <scope>NUCLEOTIDE SEQUENCE [LARGE SCALE GENOMIC DNA]</scope>
    <source>
        <strain evidence="3">28-4</strain>
    </source>
</reference>
<feature type="region of interest" description="Disordered" evidence="1">
    <location>
        <begin position="142"/>
        <end position="162"/>
    </location>
</feature>
<keyword evidence="3" id="KW-1185">Reference proteome</keyword>
<sequence length="162" mass="18778">MPADYEQITRRSQQDPWSHTIGQQYPGSHRRRHHLFQGPASPKGSRRRHTQRKQEPTCPNRYQRLKNRSSPGFHLRKRIYRGALKSRIQCLVQNRSPPPSHADTLGHYYRQRHRWSGQGRGCMECKGCAGTRSSAAVCSGTRSLRTRRQKSHQGINPLRSLC</sequence>
<organism evidence="2 3">
    <name type="scientific">Armillaria solidipes</name>
    <dbReference type="NCBI Taxonomy" id="1076256"/>
    <lineage>
        <taxon>Eukaryota</taxon>
        <taxon>Fungi</taxon>
        <taxon>Dikarya</taxon>
        <taxon>Basidiomycota</taxon>
        <taxon>Agaricomycotina</taxon>
        <taxon>Agaricomycetes</taxon>
        <taxon>Agaricomycetidae</taxon>
        <taxon>Agaricales</taxon>
        <taxon>Marasmiineae</taxon>
        <taxon>Physalacriaceae</taxon>
        <taxon>Armillaria</taxon>
    </lineage>
</organism>
<feature type="region of interest" description="Disordered" evidence="1">
    <location>
        <begin position="1"/>
        <end position="70"/>
    </location>
</feature>
<proteinExistence type="predicted"/>
<dbReference type="EMBL" id="KZ293444">
    <property type="protein sequence ID" value="PBK65664.1"/>
    <property type="molecule type" value="Genomic_DNA"/>
</dbReference>
<name>A0A2H3B9W1_9AGAR</name>
<evidence type="ECO:0000313" key="2">
    <source>
        <dbReference type="EMBL" id="PBK65664.1"/>
    </source>
</evidence>
<evidence type="ECO:0000313" key="3">
    <source>
        <dbReference type="Proteomes" id="UP000218334"/>
    </source>
</evidence>
<dbReference type="AlphaFoldDB" id="A0A2H3B9W1"/>
<protein>
    <submittedName>
        <fullName evidence="2">Uncharacterized protein</fullName>
    </submittedName>
</protein>
<accession>A0A2H3B9W1</accession>